<gene>
    <name evidence="12" type="ORF">SKAU_G00041020</name>
</gene>
<comment type="caution">
    <text evidence="12">The sequence shown here is derived from an EMBL/GenBank/DDBJ whole genome shotgun (WGS) entry which is preliminary data.</text>
</comment>
<dbReference type="OrthoDB" id="8907123at2759"/>
<comment type="similarity">
    <text evidence="3">Belongs to the UCMA family.</text>
</comment>
<keyword evidence="9" id="KW-0175">Coiled coil</keyword>
<evidence type="ECO:0000256" key="10">
    <source>
        <dbReference type="SAM" id="MobiDB-lite"/>
    </source>
</evidence>
<dbReference type="PANTHER" id="PTHR28647">
    <property type="entry name" value="UNIQUE CARTILAGE MATRIX-ASSOCIATED PROTEIN"/>
    <property type="match status" value="1"/>
</dbReference>
<dbReference type="GO" id="GO:0031012">
    <property type="term" value="C:extracellular matrix"/>
    <property type="evidence" value="ECO:0007669"/>
    <property type="project" value="TreeGrafter"/>
</dbReference>
<evidence type="ECO:0000256" key="11">
    <source>
        <dbReference type="SAM" id="SignalP"/>
    </source>
</evidence>
<evidence type="ECO:0000256" key="2">
    <source>
        <dbReference type="ARBA" id="ARBA00004498"/>
    </source>
</evidence>
<comment type="function">
    <text evidence="1">May be involved in the negative control of osteogenic differentiation of osteochondrogenic precursor cells in peripheral zones of fetal cartilage and at the cartilage-bone interface.</text>
</comment>
<evidence type="ECO:0000313" key="13">
    <source>
        <dbReference type="Proteomes" id="UP001152622"/>
    </source>
</evidence>
<feature type="region of interest" description="Disordered" evidence="10">
    <location>
        <begin position="34"/>
        <end position="57"/>
    </location>
</feature>
<keyword evidence="5" id="KW-0964">Secreted</keyword>
<evidence type="ECO:0000256" key="9">
    <source>
        <dbReference type="ARBA" id="ARBA00023054"/>
    </source>
</evidence>
<keyword evidence="6" id="KW-0272">Extracellular matrix</keyword>
<comment type="subcellular location">
    <subcellularLocation>
        <location evidence="2">Secreted</location>
        <location evidence="2">Extracellular space</location>
        <location evidence="2">Extracellular matrix</location>
    </subcellularLocation>
</comment>
<reference evidence="12" key="1">
    <citation type="journal article" date="2023" name="Science">
        <title>Genome structures resolve the early diversification of teleost fishes.</title>
        <authorList>
            <person name="Parey E."/>
            <person name="Louis A."/>
            <person name="Montfort J."/>
            <person name="Bouchez O."/>
            <person name="Roques C."/>
            <person name="Iampietro C."/>
            <person name="Lluch J."/>
            <person name="Castinel A."/>
            <person name="Donnadieu C."/>
            <person name="Desvignes T."/>
            <person name="Floi Bucao C."/>
            <person name="Jouanno E."/>
            <person name="Wen M."/>
            <person name="Mejri S."/>
            <person name="Dirks R."/>
            <person name="Jansen H."/>
            <person name="Henkel C."/>
            <person name="Chen W.J."/>
            <person name="Zahm M."/>
            <person name="Cabau C."/>
            <person name="Klopp C."/>
            <person name="Thompson A.W."/>
            <person name="Robinson-Rechavi M."/>
            <person name="Braasch I."/>
            <person name="Lecointre G."/>
            <person name="Bobe J."/>
            <person name="Postlethwait J.H."/>
            <person name="Berthelot C."/>
            <person name="Roest Crollius H."/>
            <person name="Guiguen Y."/>
        </authorList>
    </citation>
    <scope>NUCLEOTIDE SEQUENCE</scope>
    <source>
        <strain evidence="12">WJC10195</strain>
    </source>
</reference>
<dbReference type="Proteomes" id="UP001152622">
    <property type="component" value="Chromosome 2"/>
</dbReference>
<name>A0A9Q1G154_SYNKA</name>
<sequence length="106" mass="12940">MTWKQPVLQSVLFLLLALALYRVECAAVRGDSAGERAVSHQAEQRQRMTEEKRRREYFEEQSNKIENYMEEERDEQNERSRNWAEQWREFNYDGLFPSYLNNRLYI</sequence>
<dbReference type="GO" id="GO:0045667">
    <property type="term" value="P:regulation of osteoblast differentiation"/>
    <property type="evidence" value="ECO:0007669"/>
    <property type="project" value="InterPro"/>
</dbReference>
<dbReference type="GO" id="GO:0048706">
    <property type="term" value="P:embryonic skeletal system development"/>
    <property type="evidence" value="ECO:0007669"/>
    <property type="project" value="TreeGrafter"/>
</dbReference>
<proteinExistence type="inferred from homology"/>
<keyword evidence="7" id="KW-0765">Sulfation</keyword>
<evidence type="ECO:0000256" key="3">
    <source>
        <dbReference type="ARBA" id="ARBA00011000"/>
    </source>
</evidence>
<keyword evidence="8 11" id="KW-0732">Signal</keyword>
<evidence type="ECO:0000256" key="5">
    <source>
        <dbReference type="ARBA" id="ARBA00022525"/>
    </source>
</evidence>
<dbReference type="AlphaFoldDB" id="A0A9Q1G154"/>
<dbReference type="Pfam" id="PF17085">
    <property type="entry name" value="UCMA"/>
    <property type="match status" value="1"/>
</dbReference>
<organism evidence="12 13">
    <name type="scientific">Synaphobranchus kaupii</name>
    <name type="common">Kaup's arrowtooth eel</name>
    <dbReference type="NCBI Taxonomy" id="118154"/>
    <lineage>
        <taxon>Eukaryota</taxon>
        <taxon>Metazoa</taxon>
        <taxon>Chordata</taxon>
        <taxon>Craniata</taxon>
        <taxon>Vertebrata</taxon>
        <taxon>Euteleostomi</taxon>
        <taxon>Actinopterygii</taxon>
        <taxon>Neopterygii</taxon>
        <taxon>Teleostei</taxon>
        <taxon>Anguilliformes</taxon>
        <taxon>Synaphobranchidae</taxon>
        <taxon>Synaphobranchus</taxon>
    </lineage>
</organism>
<evidence type="ECO:0000256" key="1">
    <source>
        <dbReference type="ARBA" id="ARBA00002111"/>
    </source>
</evidence>
<dbReference type="EMBL" id="JAINUF010000002">
    <property type="protein sequence ID" value="KAJ8373522.1"/>
    <property type="molecule type" value="Genomic_DNA"/>
</dbReference>
<evidence type="ECO:0000256" key="8">
    <source>
        <dbReference type="ARBA" id="ARBA00022729"/>
    </source>
</evidence>
<evidence type="ECO:0000256" key="4">
    <source>
        <dbReference type="ARBA" id="ARBA00013765"/>
    </source>
</evidence>
<keyword evidence="13" id="KW-1185">Reference proteome</keyword>
<feature type="chain" id="PRO_5040364185" description="Unique cartilage matrix-associated protein" evidence="11">
    <location>
        <begin position="26"/>
        <end position="106"/>
    </location>
</feature>
<evidence type="ECO:0000313" key="12">
    <source>
        <dbReference type="EMBL" id="KAJ8373522.1"/>
    </source>
</evidence>
<dbReference type="InterPro" id="IPR031386">
    <property type="entry name" value="UCMA"/>
</dbReference>
<evidence type="ECO:0000256" key="6">
    <source>
        <dbReference type="ARBA" id="ARBA00022530"/>
    </source>
</evidence>
<protein>
    <recommendedName>
        <fullName evidence="4">Unique cartilage matrix-associated protein</fullName>
    </recommendedName>
</protein>
<evidence type="ECO:0000256" key="7">
    <source>
        <dbReference type="ARBA" id="ARBA00022641"/>
    </source>
</evidence>
<dbReference type="PANTHER" id="PTHR28647:SF2">
    <property type="entry name" value="UNIQUE CARTILAGE MATRIX-ASSOCIATED PROTEIN"/>
    <property type="match status" value="1"/>
</dbReference>
<accession>A0A9Q1G154</accession>
<feature type="signal peptide" evidence="11">
    <location>
        <begin position="1"/>
        <end position="25"/>
    </location>
</feature>